<dbReference type="SMART" id="SM00353">
    <property type="entry name" value="HLH"/>
    <property type="match status" value="1"/>
</dbReference>
<feature type="region of interest" description="Disordered" evidence="5">
    <location>
        <begin position="1"/>
        <end position="26"/>
    </location>
</feature>
<dbReference type="GO" id="GO:0006355">
    <property type="term" value="P:regulation of DNA-templated transcription"/>
    <property type="evidence" value="ECO:0007669"/>
    <property type="project" value="UniProtKB-ARBA"/>
</dbReference>
<sequence length="331" mass="37143">MSLPPPPEDPNNPNPIESGTDPNLSLESLDDLWSQILQETTTSNNEGPSASIFINQQDPYLSQTDRYPSFPESDSLSSPPEIPGGTLQKIAIPRECSTSSSSAAANIERDNDMNNELMLELAKSRELGVARGSKSVMSCETEMEMEMTREKKKEDHNARERVRRMNLNACYMTLANMLPPSSSKKRRGAPAIVDEVLEYIPEIKKEIEELTLQKESMLSAIDRNKQSVLNNSSHTSLESNEGRPTLSVHEIAKGELILQICTKRDQRNHELSNLLWNLEAEGISILNASTVEVPHDRVCFHIHVQMNASSYGSDYIPVFKDKITFWLLRDS</sequence>
<evidence type="ECO:0000313" key="8">
    <source>
        <dbReference type="Proteomes" id="UP001634007"/>
    </source>
</evidence>
<gene>
    <name evidence="7" type="ORF">ACJRO7_036207</name>
</gene>
<keyword evidence="4" id="KW-0539">Nucleus</keyword>
<dbReference type="Pfam" id="PF00010">
    <property type="entry name" value="HLH"/>
    <property type="match status" value="1"/>
</dbReference>
<comment type="caution">
    <text evidence="7">The sequence shown here is derived from an EMBL/GenBank/DDBJ whole genome shotgun (WGS) entry which is preliminary data.</text>
</comment>
<evidence type="ECO:0000259" key="6">
    <source>
        <dbReference type="PROSITE" id="PS50888"/>
    </source>
</evidence>
<feature type="compositionally biased region" description="Polar residues" evidence="5">
    <location>
        <begin position="58"/>
        <end position="78"/>
    </location>
</feature>
<proteinExistence type="predicted"/>
<protein>
    <recommendedName>
        <fullName evidence="6">BHLH domain-containing protein</fullName>
    </recommendedName>
</protein>
<keyword evidence="8" id="KW-1185">Reference proteome</keyword>
<dbReference type="EMBL" id="JBJKBG010000009">
    <property type="protein sequence ID" value="KAL3724147.1"/>
    <property type="molecule type" value="Genomic_DNA"/>
</dbReference>
<feature type="region of interest" description="Disordered" evidence="5">
    <location>
        <begin position="58"/>
        <end position="85"/>
    </location>
</feature>
<keyword evidence="3" id="KW-0804">Transcription</keyword>
<dbReference type="AlphaFoldDB" id="A0ABD3JF97"/>
<dbReference type="InterPro" id="IPR011598">
    <property type="entry name" value="bHLH_dom"/>
</dbReference>
<dbReference type="Gene3D" id="4.10.280.10">
    <property type="entry name" value="Helix-loop-helix DNA-binding domain"/>
    <property type="match status" value="1"/>
</dbReference>
<feature type="compositionally biased region" description="Pro residues" evidence="5">
    <location>
        <begin position="1"/>
        <end position="13"/>
    </location>
</feature>
<keyword evidence="2" id="KW-0805">Transcription regulation</keyword>
<reference evidence="7 8" key="1">
    <citation type="submission" date="2024-11" db="EMBL/GenBank/DDBJ databases">
        <title>Chromosome-level genome assembly of Eucalyptus globulus Labill. provides insights into its genome evolution.</title>
        <authorList>
            <person name="Li X."/>
        </authorList>
    </citation>
    <scope>NUCLEOTIDE SEQUENCE [LARGE SCALE GENOMIC DNA]</scope>
    <source>
        <strain evidence="7">CL2024</strain>
        <tissue evidence="7">Fresh tender leaves</tissue>
    </source>
</reference>
<dbReference type="SUPFAM" id="SSF47459">
    <property type="entry name" value="HLH, helix-loop-helix DNA-binding domain"/>
    <property type="match status" value="1"/>
</dbReference>
<evidence type="ECO:0000256" key="4">
    <source>
        <dbReference type="ARBA" id="ARBA00023242"/>
    </source>
</evidence>
<dbReference type="Proteomes" id="UP001634007">
    <property type="component" value="Unassembled WGS sequence"/>
</dbReference>
<evidence type="ECO:0000313" key="7">
    <source>
        <dbReference type="EMBL" id="KAL3724147.1"/>
    </source>
</evidence>
<feature type="domain" description="BHLH" evidence="6">
    <location>
        <begin position="151"/>
        <end position="203"/>
    </location>
</feature>
<organism evidence="7 8">
    <name type="scientific">Eucalyptus globulus</name>
    <name type="common">Tasmanian blue gum</name>
    <dbReference type="NCBI Taxonomy" id="34317"/>
    <lineage>
        <taxon>Eukaryota</taxon>
        <taxon>Viridiplantae</taxon>
        <taxon>Streptophyta</taxon>
        <taxon>Embryophyta</taxon>
        <taxon>Tracheophyta</taxon>
        <taxon>Spermatophyta</taxon>
        <taxon>Magnoliopsida</taxon>
        <taxon>eudicotyledons</taxon>
        <taxon>Gunneridae</taxon>
        <taxon>Pentapetalae</taxon>
        <taxon>rosids</taxon>
        <taxon>malvids</taxon>
        <taxon>Myrtales</taxon>
        <taxon>Myrtaceae</taxon>
        <taxon>Myrtoideae</taxon>
        <taxon>Eucalypteae</taxon>
        <taxon>Eucalyptus</taxon>
    </lineage>
</organism>
<evidence type="ECO:0000256" key="3">
    <source>
        <dbReference type="ARBA" id="ARBA00023163"/>
    </source>
</evidence>
<evidence type="ECO:0000256" key="1">
    <source>
        <dbReference type="ARBA" id="ARBA00004123"/>
    </source>
</evidence>
<accession>A0ABD3JF97</accession>
<evidence type="ECO:0000256" key="2">
    <source>
        <dbReference type="ARBA" id="ARBA00023015"/>
    </source>
</evidence>
<dbReference type="InterPro" id="IPR036638">
    <property type="entry name" value="HLH_DNA-bd_sf"/>
</dbReference>
<evidence type="ECO:0000256" key="5">
    <source>
        <dbReference type="SAM" id="MobiDB-lite"/>
    </source>
</evidence>
<dbReference type="PROSITE" id="PS50888">
    <property type="entry name" value="BHLH"/>
    <property type="match status" value="1"/>
</dbReference>
<dbReference type="PANTHER" id="PTHR13935:SF104">
    <property type="entry name" value="TRANSCRIPTION FACTOR BHLH160"/>
    <property type="match status" value="1"/>
</dbReference>
<comment type="subcellular location">
    <subcellularLocation>
        <location evidence="1">Nucleus</location>
    </subcellularLocation>
</comment>
<dbReference type="GO" id="GO:0005634">
    <property type="term" value="C:nucleus"/>
    <property type="evidence" value="ECO:0007669"/>
    <property type="project" value="UniProtKB-SubCell"/>
</dbReference>
<dbReference type="InterPro" id="IPR015660">
    <property type="entry name" value="MASH1/Ascl1a-like"/>
</dbReference>
<dbReference type="PANTHER" id="PTHR13935">
    <property type="entry name" value="ACHAETE-SCUTE TRANSCRIPTION FACTOR-RELATED"/>
    <property type="match status" value="1"/>
</dbReference>
<name>A0ABD3JF97_EUCGL</name>